<protein>
    <submittedName>
        <fullName evidence="1">Uncharacterized protein</fullName>
    </submittedName>
</protein>
<organism evidence="1 2">
    <name type="scientific">Caerostris extrusa</name>
    <name type="common">Bark spider</name>
    <name type="synonym">Caerostris bankana</name>
    <dbReference type="NCBI Taxonomy" id="172846"/>
    <lineage>
        <taxon>Eukaryota</taxon>
        <taxon>Metazoa</taxon>
        <taxon>Ecdysozoa</taxon>
        <taxon>Arthropoda</taxon>
        <taxon>Chelicerata</taxon>
        <taxon>Arachnida</taxon>
        <taxon>Araneae</taxon>
        <taxon>Araneomorphae</taxon>
        <taxon>Entelegynae</taxon>
        <taxon>Araneoidea</taxon>
        <taxon>Araneidae</taxon>
        <taxon>Caerostris</taxon>
    </lineage>
</organism>
<evidence type="ECO:0000313" key="2">
    <source>
        <dbReference type="Proteomes" id="UP001054945"/>
    </source>
</evidence>
<name>A0AAV4UMC2_CAEEX</name>
<keyword evidence="2" id="KW-1185">Reference proteome</keyword>
<gene>
    <name evidence="1" type="ORF">CEXT_36741</name>
</gene>
<dbReference type="EMBL" id="BPLR01013122">
    <property type="protein sequence ID" value="GIY58874.1"/>
    <property type="molecule type" value="Genomic_DNA"/>
</dbReference>
<reference evidence="1 2" key="1">
    <citation type="submission" date="2021-06" db="EMBL/GenBank/DDBJ databases">
        <title>Caerostris extrusa draft genome.</title>
        <authorList>
            <person name="Kono N."/>
            <person name="Arakawa K."/>
        </authorList>
    </citation>
    <scope>NUCLEOTIDE SEQUENCE [LARGE SCALE GENOMIC DNA]</scope>
</reference>
<dbReference type="AlphaFoldDB" id="A0AAV4UMC2"/>
<accession>A0AAV4UMC2</accession>
<evidence type="ECO:0000313" key="1">
    <source>
        <dbReference type="EMBL" id="GIY58874.1"/>
    </source>
</evidence>
<proteinExistence type="predicted"/>
<comment type="caution">
    <text evidence="1">The sequence shown here is derived from an EMBL/GenBank/DDBJ whole genome shotgun (WGS) entry which is preliminary data.</text>
</comment>
<sequence>MKRGAFISNIMFAMVAGIHGEKRVYLFRLSGYIPRTERTRKRSSWIGHHQISLLKLLPVASQEEVAKAGILKFLVRSKWSFRFSVQFYSLSRKMQ</sequence>
<dbReference type="Proteomes" id="UP001054945">
    <property type="component" value="Unassembled WGS sequence"/>
</dbReference>